<dbReference type="EMBL" id="JAUEIF010000006">
    <property type="protein sequence ID" value="MDN0025394.1"/>
    <property type="molecule type" value="Genomic_DNA"/>
</dbReference>
<keyword evidence="1" id="KW-1133">Transmembrane helix</keyword>
<dbReference type="Proteomes" id="UP001167831">
    <property type="component" value="Unassembled WGS sequence"/>
</dbReference>
<organism evidence="3 5">
    <name type="scientific">Leyella lascolaii</name>
    <dbReference type="NCBI Taxonomy" id="1776379"/>
    <lineage>
        <taxon>Bacteria</taxon>
        <taxon>Pseudomonadati</taxon>
        <taxon>Bacteroidota</taxon>
        <taxon>Bacteroidia</taxon>
        <taxon>Bacteroidales</taxon>
        <taxon>Prevotellaceae</taxon>
        <taxon>Leyella</taxon>
    </lineage>
</organism>
<reference evidence="3" key="2">
    <citation type="submission" date="2023-08" db="EMBL/GenBank/DDBJ databases">
        <title>Identification and characterization of horizontal gene transfer across gut microbiota members of farm animals based on homology search.</title>
        <authorList>
            <person name="Schwarzerova J."/>
            <person name="Nykrynova M."/>
            <person name="Jureckova K."/>
            <person name="Cejkova D."/>
            <person name="Rychlik I."/>
        </authorList>
    </citation>
    <scope>NUCLEOTIDE SEQUENCE</scope>
    <source>
        <strain evidence="3">ET15</strain>
        <strain evidence="2">ET37</strain>
    </source>
</reference>
<proteinExistence type="predicted"/>
<keyword evidence="4" id="KW-1185">Reference proteome</keyword>
<dbReference type="AlphaFoldDB" id="A0AAW7JJK2"/>
<reference evidence="3" key="1">
    <citation type="submission" date="2023-06" db="EMBL/GenBank/DDBJ databases">
        <authorList>
            <person name="Zeman M."/>
            <person name="Kubasova T."/>
            <person name="Jahodarova E."/>
            <person name="Nykrynova M."/>
            <person name="Rychlik I."/>
        </authorList>
    </citation>
    <scope>NUCLEOTIDE SEQUENCE</scope>
    <source>
        <strain evidence="3">ET15</strain>
        <strain evidence="2">ET37</strain>
    </source>
</reference>
<evidence type="ECO:0000313" key="5">
    <source>
        <dbReference type="Proteomes" id="UP001168478"/>
    </source>
</evidence>
<comment type="caution">
    <text evidence="3">The sequence shown here is derived from an EMBL/GenBank/DDBJ whole genome shotgun (WGS) entry which is preliminary data.</text>
</comment>
<sequence>MGTNEKFLNSQFGNKRPFKVPDGYFECLTSQIVDNLPEKSLDVSAIKLSKPSVWRVWRYIAVAACICGVIFGVTAYLYNAPKGIEHTLHSSVTDDTYYDVVDYVTDYGMMDNDDIYALLSEN</sequence>
<keyword evidence="1" id="KW-0472">Membrane</keyword>
<name>A0AAW7JJK2_9BACT</name>
<evidence type="ECO:0000313" key="3">
    <source>
        <dbReference type="EMBL" id="MDN0025394.1"/>
    </source>
</evidence>
<evidence type="ECO:0000313" key="2">
    <source>
        <dbReference type="EMBL" id="MDN0022610.1"/>
    </source>
</evidence>
<evidence type="ECO:0000313" key="4">
    <source>
        <dbReference type="Proteomes" id="UP001167831"/>
    </source>
</evidence>
<accession>A0AAW7JJK2</accession>
<protein>
    <submittedName>
        <fullName evidence="3">Uncharacterized protein</fullName>
    </submittedName>
</protein>
<keyword evidence="1" id="KW-0812">Transmembrane</keyword>
<dbReference type="RefSeq" id="WP_273530716.1">
    <property type="nucleotide sequence ID" value="NZ_CALUKV010000001.1"/>
</dbReference>
<evidence type="ECO:0000256" key="1">
    <source>
        <dbReference type="SAM" id="Phobius"/>
    </source>
</evidence>
<dbReference type="EMBL" id="JAUEIE010000004">
    <property type="protein sequence ID" value="MDN0022610.1"/>
    <property type="molecule type" value="Genomic_DNA"/>
</dbReference>
<gene>
    <name evidence="2" type="ORF">QVN81_06155</name>
    <name evidence="3" type="ORF">QVN84_07675</name>
</gene>
<feature type="transmembrane region" description="Helical" evidence="1">
    <location>
        <begin position="56"/>
        <end position="78"/>
    </location>
</feature>
<dbReference type="Proteomes" id="UP001168478">
    <property type="component" value="Unassembled WGS sequence"/>
</dbReference>